<gene>
    <name evidence="1" type="ORF">BJ138DRAFT_995763</name>
</gene>
<organism evidence="1 2">
    <name type="scientific">Hygrophoropsis aurantiaca</name>
    <dbReference type="NCBI Taxonomy" id="72124"/>
    <lineage>
        <taxon>Eukaryota</taxon>
        <taxon>Fungi</taxon>
        <taxon>Dikarya</taxon>
        <taxon>Basidiomycota</taxon>
        <taxon>Agaricomycotina</taxon>
        <taxon>Agaricomycetes</taxon>
        <taxon>Agaricomycetidae</taxon>
        <taxon>Boletales</taxon>
        <taxon>Coniophorineae</taxon>
        <taxon>Hygrophoropsidaceae</taxon>
        <taxon>Hygrophoropsis</taxon>
    </lineage>
</organism>
<sequence length="336" mass="35786">MFITTSISGGQVVTSAPYVVTETIISTNSQGFVTTITQAYMNPSLVPNTDPTKTSSFFSNTGAVVGVFVVVGLAAASIFLWILFAIRRRHRQRRIDQDTAVEAAVAAAGFGRAPLDDDNDRGGKSPHTHSQFSSEMGQRSSLFGYIPAGTGSSPTGPKPMPGPYDDYAAEEPGHFNPYAEYLGDPGPPPATRDGYVPARTASPPPGASRISTAVDGVDEFGDNSRERNSSYGHTPTYSAGSYEPLLAAYAAQTSAQPENNRSPPTPPPRNPQRHIDNAPGHADEAAQRDSTAYASDDTDDRLDPDMLQRTKSGSLGSVDLRDEEDYSRPVLKVSNG</sequence>
<accession>A0ACB8ASZ3</accession>
<dbReference type="Proteomes" id="UP000790377">
    <property type="component" value="Unassembled WGS sequence"/>
</dbReference>
<proteinExistence type="predicted"/>
<evidence type="ECO:0000313" key="1">
    <source>
        <dbReference type="EMBL" id="KAH7916447.1"/>
    </source>
</evidence>
<dbReference type="EMBL" id="MU267591">
    <property type="protein sequence ID" value="KAH7916447.1"/>
    <property type="molecule type" value="Genomic_DNA"/>
</dbReference>
<comment type="caution">
    <text evidence="1">The sequence shown here is derived from an EMBL/GenBank/DDBJ whole genome shotgun (WGS) entry which is preliminary data.</text>
</comment>
<keyword evidence="2" id="KW-1185">Reference proteome</keyword>
<reference evidence="1" key="1">
    <citation type="journal article" date="2021" name="New Phytol.">
        <title>Evolutionary innovations through gain and loss of genes in the ectomycorrhizal Boletales.</title>
        <authorList>
            <person name="Wu G."/>
            <person name="Miyauchi S."/>
            <person name="Morin E."/>
            <person name="Kuo A."/>
            <person name="Drula E."/>
            <person name="Varga T."/>
            <person name="Kohler A."/>
            <person name="Feng B."/>
            <person name="Cao Y."/>
            <person name="Lipzen A."/>
            <person name="Daum C."/>
            <person name="Hundley H."/>
            <person name="Pangilinan J."/>
            <person name="Johnson J."/>
            <person name="Barry K."/>
            <person name="LaButti K."/>
            <person name="Ng V."/>
            <person name="Ahrendt S."/>
            <person name="Min B."/>
            <person name="Choi I.G."/>
            <person name="Park H."/>
            <person name="Plett J.M."/>
            <person name="Magnuson J."/>
            <person name="Spatafora J.W."/>
            <person name="Nagy L.G."/>
            <person name="Henrissat B."/>
            <person name="Grigoriev I.V."/>
            <person name="Yang Z.L."/>
            <person name="Xu J."/>
            <person name="Martin F.M."/>
        </authorList>
    </citation>
    <scope>NUCLEOTIDE SEQUENCE</scope>
    <source>
        <strain evidence="1">ATCC 28755</strain>
    </source>
</reference>
<name>A0ACB8ASZ3_9AGAM</name>
<evidence type="ECO:0000313" key="2">
    <source>
        <dbReference type="Proteomes" id="UP000790377"/>
    </source>
</evidence>
<protein>
    <submittedName>
        <fullName evidence="1">Uncharacterized protein</fullName>
    </submittedName>
</protein>